<dbReference type="EMBL" id="CP095049">
    <property type="protein sequence ID" value="UOQ54835.1"/>
    <property type="molecule type" value="Genomic_DNA"/>
</dbReference>
<proteinExistence type="predicted"/>
<organism evidence="1 2">
    <name type="scientific">Hymenobacter cellulosivorans</name>
    <dbReference type="NCBI Taxonomy" id="2932249"/>
    <lineage>
        <taxon>Bacteria</taxon>
        <taxon>Pseudomonadati</taxon>
        <taxon>Bacteroidota</taxon>
        <taxon>Cytophagia</taxon>
        <taxon>Cytophagales</taxon>
        <taxon>Hymenobacteraceae</taxon>
        <taxon>Hymenobacter</taxon>
    </lineage>
</organism>
<sequence length="133" mass="15002">MTKQEAKELLLHHSFNHEDFEHPKSARGFLGMLRPFNGTLIEANYHEVMAALRVLADDFTHPTVDREIIAALWGICHFARAWGLEPEGMLRSNNLIRDEQIQQLADWVDSISYATCCLLDGAATEAFATYSAP</sequence>
<evidence type="ECO:0000313" key="2">
    <source>
        <dbReference type="Proteomes" id="UP000831785"/>
    </source>
</evidence>
<reference evidence="1 2" key="1">
    <citation type="submission" date="2022-04" db="EMBL/GenBank/DDBJ databases">
        <title>Hymenobacter sp. isolated from the air.</title>
        <authorList>
            <person name="Won M."/>
            <person name="Lee C.-M."/>
            <person name="Woen H.-Y."/>
            <person name="Kwon S.-W."/>
        </authorList>
    </citation>
    <scope>NUCLEOTIDE SEQUENCE [LARGE SCALE GENOMIC DNA]</scope>
    <source>
        <strain evidence="2">5116 S-27</strain>
    </source>
</reference>
<accession>A0ABY4FDS4</accession>
<protein>
    <submittedName>
        <fullName evidence="1">Uncharacterized protein</fullName>
    </submittedName>
</protein>
<evidence type="ECO:0000313" key="1">
    <source>
        <dbReference type="EMBL" id="UOQ54835.1"/>
    </source>
</evidence>
<gene>
    <name evidence="1" type="ORF">MUN80_08765</name>
</gene>
<name>A0ABY4FDS4_9BACT</name>
<dbReference type="RefSeq" id="WP_244722410.1">
    <property type="nucleotide sequence ID" value="NZ_CP095049.1"/>
</dbReference>
<dbReference type="Proteomes" id="UP000831785">
    <property type="component" value="Chromosome"/>
</dbReference>
<keyword evidence="2" id="KW-1185">Reference proteome</keyword>